<evidence type="ECO:0000256" key="14">
    <source>
        <dbReference type="RuleBase" id="RU000461"/>
    </source>
</evidence>
<dbReference type="PRINTS" id="PR00385">
    <property type="entry name" value="P450"/>
</dbReference>
<evidence type="ECO:0000256" key="11">
    <source>
        <dbReference type="ARBA" id="ARBA00023033"/>
    </source>
</evidence>
<dbReference type="Pfam" id="PF00067">
    <property type="entry name" value="p450"/>
    <property type="match status" value="2"/>
</dbReference>
<dbReference type="STRING" id="429701.A0A2G9HGN9"/>
<dbReference type="PRINTS" id="PR00463">
    <property type="entry name" value="EP450I"/>
</dbReference>
<keyword evidence="11 14" id="KW-0503">Monooxygenase</keyword>
<dbReference type="InterPro" id="IPR036396">
    <property type="entry name" value="Cyt_P450_sf"/>
</dbReference>
<comment type="similarity">
    <text evidence="3 14">Belongs to the cytochrome P450 family.</text>
</comment>
<dbReference type="PANTHER" id="PTHR47953">
    <property type="entry name" value="OS08G0105600 PROTEIN"/>
    <property type="match status" value="1"/>
</dbReference>
<evidence type="ECO:0000256" key="13">
    <source>
        <dbReference type="PIRSR" id="PIRSR602401-1"/>
    </source>
</evidence>
<comment type="subcellular location">
    <subcellularLocation>
        <location evidence="2">Membrane</location>
        <topology evidence="2">Single-pass type II membrane protein</topology>
    </subcellularLocation>
</comment>
<gene>
    <name evidence="15" type="ORF">CDL12_10622</name>
</gene>
<evidence type="ECO:0000256" key="8">
    <source>
        <dbReference type="ARBA" id="ARBA00022989"/>
    </source>
</evidence>
<dbReference type="PROSITE" id="PS00086">
    <property type="entry name" value="CYTOCHROME_P450"/>
    <property type="match status" value="1"/>
</dbReference>
<evidence type="ECO:0000256" key="9">
    <source>
        <dbReference type="ARBA" id="ARBA00023002"/>
    </source>
</evidence>
<accession>A0A2G9HGN9</accession>
<name>A0A2G9HGN9_9LAMI</name>
<dbReference type="Gene3D" id="1.10.630.10">
    <property type="entry name" value="Cytochrome P450"/>
    <property type="match status" value="1"/>
</dbReference>
<dbReference type="GO" id="GO:0005506">
    <property type="term" value="F:iron ion binding"/>
    <property type="evidence" value="ECO:0007669"/>
    <property type="project" value="InterPro"/>
</dbReference>
<protein>
    <submittedName>
        <fullName evidence="15">Cytochrome P450 CYP2 subfamily</fullName>
        <ecNumber evidence="15">1.14.13.121</ecNumber>
    </submittedName>
</protein>
<feature type="binding site" description="axial binding residue" evidence="13">
    <location>
        <position position="386"/>
    </location>
    <ligand>
        <name>heme</name>
        <dbReference type="ChEBI" id="CHEBI:30413"/>
    </ligand>
    <ligandPart>
        <name>Fe</name>
        <dbReference type="ChEBI" id="CHEBI:18248"/>
    </ligandPart>
</feature>
<dbReference type="InterPro" id="IPR052306">
    <property type="entry name" value="CYP450_71D"/>
</dbReference>
<evidence type="ECO:0000256" key="1">
    <source>
        <dbReference type="ARBA" id="ARBA00001971"/>
    </source>
</evidence>
<evidence type="ECO:0000256" key="7">
    <source>
        <dbReference type="ARBA" id="ARBA00022968"/>
    </source>
</evidence>
<dbReference type="GO" id="GO:0020037">
    <property type="term" value="F:heme binding"/>
    <property type="evidence" value="ECO:0007669"/>
    <property type="project" value="InterPro"/>
</dbReference>
<keyword evidence="4 13" id="KW-0349">Heme</keyword>
<dbReference type="OrthoDB" id="538795at2759"/>
<dbReference type="Proteomes" id="UP000231279">
    <property type="component" value="Unassembled WGS sequence"/>
</dbReference>
<keyword evidence="8" id="KW-1133">Transmembrane helix</keyword>
<evidence type="ECO:0000256" key="5">
    <source>
        <dbReference type="ARBA" id="ARBA00022692"/>
    </source>
</evidence>
<evidence type="ECO:0000256" key="4">
    <source>
        <dbReference type="ARBA" id="ARBA00022617"/>
    </source>
</evidence>
<evidence type="ECO:0000256" key="12">
    <source>
        <dbReference type="ARBA" id="ARBA00023136"/>
    </source>
</evidence>
<dbReference type="CDD" id="cd11072">
    <property type="entry name" value="CYP71-like"/>
    <property type="match status" value="1"/>
</dbReference>
<keyword evidence="10 13" id="KW-0408">Iron</keyword>
<dbReference type="SUPFAM" id="SSF48264">
    <property type="entry name" value="Cytochrome P450"/>
    <property type="match status" value="1"/>
</dbReference>
<keyword evidence="12" id="KW-0472">Membrane</keyword>
<dbReference type="AlphaFoldDB" id="A0A2G9HGN9"/>
<keyword evidence="6 13" id="KW-0479">Metal-binding</keyword>
<dbReference type="EC" id="1.14.13.121" evidence="15"/>
<proteinExistence type="inferred from homology"/>
<keyword evidence="5" id="KW-0812">Transmembrane</keyword>
<dbReference type="PANTHER" id="PTHR47953:SF19">
    <property type="entry name" value="OS06G0641600 PROTEIN"/>
    <property type="match status" value="1"/>
</dbReference>
<dbReference type="GO" id="GO:0016705">
    <property type="term" value="F:oxidoreductase activity, acting on paired donors, with incorporation or reduction of molecular oxygen"/>
    <property type="evidence" value="ECO:0007669"/>
    <property type="project" value="InterPro"/>
</dbReference>
<keyword evidence="7" id="KW-0735">Signal-anchor</keyword>
<keyword evidence="16" id="KW-1185">Reference proteome</keyword>
<dbReference type="GO" id="GO:0016020">
    <property type="term" value="C:membrane"/>
    <property type="evidence" value="ECO:0007669"/>
    <property type="project" value="UniProtKB-SubCell"/>
</dbReference>
<sequence>MLQKLRARSKLTKPTLNLPPRPRKLPFIGNLHNLSRFDPPHHTFTELAKKHGPLMHLQLGEVDTIIVSSPEIAKHILKTHDITTDKICTLELLSTKRVQSFLPIREQEVLDLCKWIARHEGSPINVAEKVSLRNYDIMVRAALGKKTNEQATFVAIVKEAVEFIVISGLKRKIEELHVKSDRIIGNIIEDRKRVNAAKIDEGKKQEEDLLDVLLKIQEAGSLELPFTMDNIKSVLGFSSLSLIHFDGIETSTTVVDWAMAEMVKNPRVLTKAQNEVRDLFDSKQHRVDESCLDELTYLKLVIKETLRMHPPAPLLLPRETRENCEINGYNIPAKTRVLVNVWAIGRSPKYWENPERLEPERFLHKSVDYKGNMFEYIPFGAGRRICPGISFGLANVEMPLAMFLYHFDWILHHGMKPEEMEMKESCGVAARRESSLYVIPVPVVRQPLPVSFEG</sequence>
<reference evidence="16" key="1">
    <citation type="journal article" date="2018" name="Gigascience">
        <title>Genome assembly of the Pink Ipe (Handroanthus impetiginosus, Bignoniaceae), a highly valued, ecologically keystone Neotropical timber forest tree.</title>
        <authorList>
            <person name="Silva-Junior O.B."/>
            <person name="Grattapaglia D."/>
            <person name="Novaes E."/>
            <person name="Collevatti R.G."/>
        </authorList>
    </citation>
    <scope>NUCLEOTIDE SEQUENCE [LARGE SCALE GENOMIC DNA]</scope>
    <source>
        <strain evidence="16">cv. UFG-1</strain>
    </source>
</reference>
<evidence type="ECO:0000256" key="10">
    <source>
        <dbReference type="ARBA" id="ARBA00023004"/>
    </source>
</evidence>
<comment type="caution">
    <text evidence="15">The sequence shown here is derived from an EMBL/GenBank/DDBJ whole genome shotgun (WGS) entry which is preliminary data.</text>
</comment>
<evidence type="ECO:0000313" key="15">
    <source>
        <dbReference type="EMBL" id="PIN16709.1"/>
    </source>
</evidence>
<keyword evidence="9 14" id="KW-0560">Oxidoreductase</keyword>
<organism evidence="15 16">
    <name type="scientific">Handroanthus impetiginosus</name>
    <dbReference type="NCBI Taxonomy" id="429701"/>
    <lineage>
        <taxon>Eukaryota</taxon>
        <taxon>Viridiplantae</taxon>
        <taxon>Streptophyta</taxon>
        <taxon>Embryophyta</taxon>
        <taxon>Tracheophyta</taxon>
        <taxon>Spermatophyta</taxon>
        <taxon>Magnoliopsida</taxon>
        <taxon>eudicotyledons</taxon>
        <taxon>Gunneridae</taxon>
        <taxon>Pentapetalae</taxon>
        <taxon>asterids</taxon>
        <taxon>lamiids</taxon>
        <taxon>Lamiales</taxon>
        <taxon>Bignoniaceae</taxon>
        <taxon>Crescentiina</taxon>
        <taxon>Tabebuia alliance</taxon>
        <taxon>Handroanthus</taxon>
    </lineage>
</organism>
<dbReference type="EMBL" id="NKXS01001812">
    <property type="protein sequence ID" value="PIN16709.1"/>
    <property type="molecule type" value="Genomic_DNA"/>
</dbReference>
<comment type="cofactor">
    <cofactor evidence="1 13">
        <name>heme</name>
        <dbReference type="ChEBI" id="CHEBI:30413"/>
    </cofactor>
</comment>
<dbReference type="InterPro" id="IPR002401">
    <property type="entry name" value="Cyt_P450_E_grp-I"/>
</dbReference>
<evidence type="ECO:0000256" key="6">
    <source>
        <dbReference type="ARBA" id="ARBA00022723"/>
    </source>
</evidence>
<evidence type="ECO:0000256" key="2">
    <source>
        <dbReference type="ARBA" id="ARBA00004606"/>
    </source>
</evidence>
<dbReference type="InterPro" id="IPR001128">
    <property type="entry name" value="Cyt_P450"/>
</dbReference>
<evidence type="ECO:0000256" key="3">
    <source>
        <dbReference type="ARBA" id="ARBA00010617"/>
    </source>
</evidence>
<evidence type="ECO:0000313" key="16">
    <source>
        <dbReference type="Proteomes" id="UP000231279"/>
    </source>
</evidence>
<dbReference type="FunFam" id="1.10.630.10:FF:000126">
    <property type="entry name" value="Predicted protein"/>
    <property type="match status" value="1"/>
</dbReference>
<dbReference type="GO" id="GO:0004497">
    <property type="term" value="F:monooxygenase activity"/>
    <property type="evidence" value="ECO:0007669"/>
    <property type="project" value="UniProtKB-KW"/>
</dbReference>
<dbReference type="InterPro" id="IPR017972">
    <property type="entry name" value="Cyt_P450_CS"/>
</dbReference>